<feature type="compositionally biased region" description="Polar residues" evidence="1">
    <location>
        <begin position="21"/>
        <end position="43"/>
    </location>
</feature>
<feature type="region of interest" description="Disordered" evidence="1">
    <location>
        <begin position="1"/>
        <end position="58"/>
    </location>
</feature>
<evidence type="ECO:0000256" key="1">
    <source>
        <dbReference type="SAM" id="MobiDB-lite"/>
    </source>
</evidence>
<reference evidence="2 3" key="1">
    <citation type="submission" date="2013-12" db="EMBL/GenBank/DDBJ databases">
        <authorList>
            <person name="Cubeta M."/>
            <person name="Pakala S."/>
            <person name="Fedorova N."/>
            <person name="Thomas E."/>
            <person name="Dean R."/>
            <person name="Jabaji S."/>
            <person name="Neate S."/>
            <person name="Toda T."/>
            <person name="Tavantzis S."/>
            <person name="Vilgalys R."/>
            <person name="Bharathan N."/>
            <person name="Pakala S."/>
            <person name="Losada L.S."/>
            <person name="Zafar N."/>
            <person name="Nierman W."/>
        </authorList>
    </citation>
    <scope>NUCLEOTIDE SEQUENCE [LARGE SCALE GENOMIC DNA]</scope>
    <source>
        <strain evidence="2 3">123E</strain>
    </source>
</reference>
<evidence type="ECO:0000313" key="2">
    <source>
        <dbReference type="EMBL" id="KEP49359.1"/>
    </source>
</evidence>
<sequence>MSTSSMLLPRRGASPARGLAKSNTNQQRTEDVNISSDPQNNRNARSRDSGWEQSGKNNACECDMARSNARMDHYSPPPETGDNLPSSMCIKCVASDILIFACLEHLNRAQEHSTSPQGSHAF</sequence>
<dbReference type="HOGENOM" id="CLU_2028051_0_0_1"/>
<gene>
    <name evidence="2" type="ORF">V565_102060</name>
</gene>
<proteinExistence type="predicted"/>
<comment type="caution">
    <text evidence="2">The sequence shown here is derived from an EMBL/GenBank/DDBJ whole genome shotgun (WGS) entry which is preliminary data.</text>
</comment>
<dbReference type="Proteomes" id="UP000027456">
    <property type="component" value="Unassembled WGS sequence"/>
</dbReference>
<evidence type="ECO:0000313" key="3">
    <source>
        <dbReference type="Proteomes" id="UP000027456"/>
    </source>
</evidence>
<accession>A0A074RR62</accession>
<dbReference type="OrthoDB" id="3256670at2759"/>
<protein>
    <submittedName>
        <fullName evidence="2">Uncharacterized protein</fullName>
    </submittedName>
</protein>
<dbReference type="AlphaFoldDB" id="A0A074RR62"/>
<organism evidence="2 3">
    <name type="scientific">Rhizoctonia solani 123E</name>
    <dbReference type="NCBI Taxonomy" id="1423351"/>
    <lineage>
        <taxon>Eukaryota</taxon>
        <taxon>Fungi</taxon>
        <taxon>Dikarya</taxon>
        <taxon>Basidiomycota</taxon>
        <taxon>Agaricomycotina</taxon>
        <taxon>Agaricomycetes</taxon>
        <taxon>Cantharellales</taxon>
        <taxon>Ceratobasidiaceae</taxon>
        <taxon>Rhizoctonia</taxon>
    </lineage>
</organism>
<name>A0A074RR62_9AGAM</name>
<keyword evidence="3" id="KW-1185">Reference proteome</keyword>
<dbReference type="EMBL" id="AZST01000372">
    <property type="protein sequence ID" value="KEP49359.1"/>
    <property type="molecule type" value="Genomic_DNA"/>
</dbReference>